<name>A0A540LUS0_MALBA</name>
<sequence>MAVFHTHAVAGSLGGILADFFAHPKLCRIFFLAENWQHYIGLAYGIHSGQVNAGFKQMRSQFLGLGLNGEQLQVGDDAIHGEKAYAMWEDGEKYDGSKDNSVYGMEEFPVKAPKAEP</sequence>
<comment type="caution">
    <text evidence="1">The sequence shown here is derived from an EMBL/GenBank/DDBJ whole genome shotgun (WGS) entry which is preliminary data.</text>
</comment>
<evidence type="ECO:0000313" key="2">
    <source>
        <dbReference type="Proteomes" id="UP000315295"/>
    </source>
</evidence>
<dbReference type="InterPro" id="IPR001905">
    <property type="entry name" value="Ammonium_transpt"/>
</dbReference>
<dbReference type="PANTHER" id="PTHR43029:SF11">
    <property type="entry name" value="AMMONIUM TRANSPORTER"/>
    <property type="match status" value="1"/>
</dbReference>
<dbReference type="GO" id="GO:0008519">
    <property type="term" value="F:ammonium channel activity"/>
    <property type="evidence" value="ECO:0007669"/>
    <property type="project" value="InterPro"/>
</dbReference>
<protein>
    <recommendedName>
        <fullName evidence="3">Ammonium transporter AmtB-like domain-containing protein</fullName>
    </recommendedName>
</protein>
<reference evidence="1 2" key="1">
    <citation type="journal article" date="2019" name="G3 (Bethesda)">
        <title>Sequencing of a Wild Apple (Malus baccata) Genome Unravels the Differences Between Cultivated and Wild Apple Species Regarding Disease Resistance and Cold Tolerance.</title>
        <authorList>
            <person name="Chen X."/>
        </authorList>
    </citation>
    <scope>NUCLEOTIDE SEQUENCE [LARGE SCALE GENOMIC DNA]</scope>
    <source>
        <strain evidence="2">cv. Shandingzi</strain>
        <tissue evidence="1">Leaves</tissue>
    </source>
</reference>
<evidence type="ECO:0008006" key="3">
    <source>
        <dbReference type="Google" id="ProtNLM"/>
    </source>
</evidence>
<dbReference type="GO" id="GO:0005886">
    <property type="term" value="C:plasma membrane"/>
    <property type="evidence" value="ECO:0007669"/>
    <property type="project" value="TreeGrafter"/>
</dbReference>
<keyword evidence="2" id="KW-1185">Reference proteome</keyword>
<dbReference type="PANTHER" id="PTHR43029">
    <property type="entry name" value="AMMONIUM TRANSPORTER MEP2"/>
    <property type="match status" value="1"/>
</dbReference>
<accession>A0A540LUS0</accession>
<dbReference type="STRING" id="106549.A0A540LUS0"/>
<dbReference type="Proteomes" id="UP000315295">
    <property type="component" value="Unassembled WGS sequence"/>
</dbReference>
<proteinExistence type="predicted"/>
<organism evidence="1 2">
    <name type="scientific">Malus baccata</name>
    <name type="common">Siberian crab apple</name>
    <name type="synonym">Pyrus baccata</name>
    <dbReference type="NCBI Taxonomy" id="106549"/>
    <lineage>
        <taxon>Eukaryota</taxon>
        <taxon>Viridiplantae</taxon>
        <taxon>Streptophyta</taxon>
        <taxon>Embryophyta</taxon>
        <taxon>Tracheophyta</taxon>
        <taxon>Spermatophyta</taxon>
        <taxon>Magnoliopsida</taxon>
        <taxon>eudicotyledons</taxon>
        <taxon>Gunneridae</taxon>
        <taxon>Pentapetalae</taxon>
        <taxon>rosids</taxon>
        <taxon>fabids</taxon>
        <taxon>Rosales</taxon>
        <taxon>Rosaceae</taxon>
        <taxon>Amygdaloideae</taxon>
        <taxon>Maleae</taxon>
        <taxon>Malus</taxon>
    </lineage>
</organism>
<evidence type="ECO:0000313" key="1">
    <source>
        <dbReference type="EMBL" id="TQD90250.1"/>
    </source>
</evidence>
<gene>
    <name evidence="1" type="ORF">C1H46_024167</name>
</gene>
<dbReference type="EMBL" id="VIEB01000457">
    <property type="protein sequence ID" value="TQD90250.1"/>
    <property type="molecule type" value="Genomic_DNA"/>
</dbReference>
<dbReference type="AlphaFoldDB" id="A0A540LUS0"/>